<dbReference type="Proteomes" id="UP000055048">
    <property type="component" value="Unassembled WGS sequence"/>
</dbReference>
<evidence type="ECO:0000313" key="1">
    <source>
        <dbReference type="EMBL" id="KRX38619.1"/>
    </source>
</evidence>
<comment type="caution">
    <text evidence="1">The sequence shown here is derived from an EMBL/GenBank/DDBJ whole genome shotgun (WGS) entry which is preliminary data.</text>
</comment>
<protein>
    <submittedName>
        <fullName evidence="1">Uncharacterized protein</fullName>
    </submittedName>
</protein>
<evidence type="ECO:0000313" key="2">
    <source>
        <dbReference type="Proteomes" id="UP000055048"/>
    </source>
</evidence>
<dbReference type="OrthoDB" id="10331219at2759"/>
<sequence length="104" mass="12006">MSRPSLFTTATRGGFSPWTIVDMHLHWVCEKFKVDTPCSVYNAGKYDPVPVQQWLPISMTKSDKFDKAHHDPILQRQNQSSLMNRNLKIRLRKLQAVPVSPVEQ</sequence>
<organism evidence="1 2">
    <name type="scientific">Trichinella murrelli</name>
    <dbReference type="NCBI Taxonomy" id="144512"/>
    <lineage>
        <taxon>Eukaryota</taxon>
        <taxon>Metazoa</taxon>
        <taxon>Ecdysozoa</taxon>
        <taxon>Nematoda</taxon>
        <taxon>Enoplea</taxon>
        <taxon>Dorylaimia</taxon>
        <taxon>Trichinellida</taxon>
        <taxon>Trichinellidae</taxon>
        <taxon>Trichinella</taxon>
    </lineage>
</organism>
<dbReference type="EMBL" id="JYDJ01000260">
    <property type="protein sequence ID" value="KRX38619.1"/>
    <property type="molecule type" value="Genomic_DNA"/>
</dbReference>
<gene>
    <name evidence="1" type="ORF">T05_8713</name>
</gene>
<reference evidence="1 2" key="1">
    <citation type="submission" date="2015-01" db="EMBL/GenBank/DDBJ databases">
        <title>Evolution of Trichinella species and genotypes.</title>
        <authorList>
            <person name="Korhonen P.K."/>
            <person name="Edoardo P."/>
            <person name="Giuseppe L.R."/>
            <person name="Gasser R.B."/>
        </authorList>
    </citation>
    <scope>NUCLEOTIDE SEQUENCE [LARGE SCALE GENOMIC DNA]</scope>
    <source>
        <strain evidence="1">ISS417</strain>
    </source>
</reference>
<name>A0A0V0THX2_9BILA</name>
<dbReference type="AlphaFoldDB" id="A0A0V0THX2"/>
<accession>A0A0V0THX2</accession>
<keyword evidence="2" id="KW-1185">Reference proteome</keyword>
<proteinExistence type="predicted"/>